<proteinExistence type="predicted"/>
<gene>
    <name evidence="3" type="ORF">NBRC116591_11830</name>
</gene>
<feature type="domain" description="AB hydrolase-1" evidence="2">
    <location>
        <begin position="14"/>
        <end position="110"/>
    </location>
</feature>
<dbReference type="SUPFAM" id="SSF53474">
    <property type="entry name" value="alpha/beta-Hydrolases"/>
    <property type="match status" value="1"/>
</dbReference>
<evidence type="ECO:0000259" key="2">
    <source>
        <dbReference type="Pfam" id="PF00561"/>
    </source>
</evidence>
<name>A0ABQ0A6U7_9GAMM</name>
<comment type="caution">
    <text evidence="3">The sequence shown here is derived from an EMBL/GenBank/DDBJ whole genome shotgun (WGS) entry which is preliminary data.</text>
</comment>
<dbReference type="Proteomes" id="UP001465153">
    <property type="component" value="Unassembled WGS sequence"/>
</dbReference>
<keyword evidence="4" id="KW-1185">Reference proteome</keyword>
<dbReference type="InterPro" id="IPR000073">
    <property type="entry name" value="AB_hydrolase_1"/>
</dbReference>
<dbReference type="Pfam" id="PF00561">
    <property type="entry name" value="Abhydrolase_1"/>
    <property type="match status" value="1"/>
</dbReference>
<dbReference type="RefSeq" id="WP_233088595.1">
    <property type="nucleotide sequence ID" value="NZ_BAABWN010000003.1"/>
</dbReference>
<reference evidence="3 4" key="1">
    <citation type="submission" date="2024-04" db="EMBL/GenBank/DDBJ databases">
        <title>Draft genome sequence of Sessilibacter corallicola NBRC 116591.</title>
        <authorList>
            <person name="Miyakawa T."/>
            <person name="Kusuya Y."/>
            <person name="Miura T."/>
        </authorList>
    </citation>
    <scope>NUCLEOTIDE SEQUENCE [LARGE SCALE GENOMIC DNA]</scope>
    <source>
        <strain evidence="3 4">KU-00831-HH</strain>
    </source>
</reference>
<organism evidence="3 4">
    <name type="scientific">Sessilibacter corallicola</name>
    <dbReference type="NCBI Taxonomy" id="2904075"/>
    <lineage>
        <taxon>Bacteria</taxon>
        <taxon>Pseudomonadati</taxon>
        <taxon>Pseudomonadota</taxon>
        <taxon>Gammaproteobacteria</taxon>
        <taxon>Cellvibrionales</taxon>
        <taxon>Cellvibrionaceae</taxon>
        <taxon>Sessilibacter</taxon>
    </lineage>
</organism>
<dbReference type="GO" id="GO:0016787">
    <property type="term" value="F:hydrolase activity"/>
    <property type="evidence" value="ECO:0007669"/>
    <property type="project" value="UniProtKB-KW"/>
</dbReference>
<evidence type="ECO:0000256" key="1">
    <source>
        <dbReference type="ARBA" id="ARBA00022801"/>
    </source>
</evidence>
<dbReference type="Gene3D" id="3.40.50.1820">
    <property type="entry name" value="alpha/beta hydrolase"/>
    <property type="match status" value="1"/>
</dbReference>
<accession>A0ABQ0A6U7</accession>
<keyword evidence="1 3" id="KW-0378">Hydrolase</keyword>
<dbReference type="EMBL" id="BAABWN010000003">
    <property type="protein sequence ID" value="GAA6167373.1"/>
    <property type="molecule type" value="Genomic_DNA"/>
</dbReference>
<dbReference type="PANTHER" id="PTHR46118:SF4">
    <property type="entry name" value="PROTEIN ABHD11"/>
    <property type="match status" value="1"/>
</dbReference>
<dbReference type="InterPro" id="IPR029058">
    <property type="entry name" value="AB_hydrolase_fold"/>
</dbReference>
<evidence type="ECO:0000313" key="4">
    <source>
        <dbReference type="Proteomes" id="UP001465153"/>
    </source>
</evidence>
<sequence>MKLNFKQFSDQGEPLIMMHGLFGSLENLAGIAKLLADEFTVYSLDMRNHGRSGNTDEMTLADCAQDVVEFLDAQGIEQANLWGHSLGGKVMMELALTHPHRVKSLVVADIAPVDYETPRHEHIFAGLKSVNLNEITSRAEVDEHLKSFIKELQVRSFILKNLYKAEDGSFGWRANVDSLHSNYRNIIGPNRHDQKYTGPVLFLKGAESDYISPDHREAIGSRFPNADLKIVSGTGHWLHAAKPTIIARLTRSFLQN</sequence>
<evidence type="ECO:0000313" key="3">
    <source>
        <dbReference type="EMBL" id="GAA6167373.1"/>
    </source>
</evidence>
<dbReference type="PANTHER" id="PTHR46118">
    <property type="entry name" value="PROTEIN ABHD11"/>
    <property type="match status" value="1"/>
</dbReference>
<protein>
    <submittedName>
        <fullName evidence="3">Alpha/beta fold hydrolase</fullName>
    </submittedName>
</protein>
<dbReference type="PRINTS" id="PR00111">
    <property type="entry name" value="ABHYDROLASE"/>
</dbReference>